<feature type="transmembrane region" description="Helical" evidence="3">
    <location>
        <begin position="26"/>
        <end position="44"/>
    </location>
</feature>
<protein>
    <recommendedName>
        <fullName evidence="1">cyclic-guanylate-specific phosphodiesterase</fullName>
        <ecNumber evidence="1">3.1.4.52</ecNumber>
    </recommendedName>
</protein>
<dbReference type="SUPFAM" id="SSF141868">
    <property type="entry name" value="EAL domain-like"/>
    <property type="match status" value="1"/>
</dbReference>
<dbReference type="PANTHER" id="PTHR44757:SF2">
    <property type="entry name" value="BIOFILM ARCHITECTURE MAINTENANCE PROTEIN MBAA"/>
    <property type="match status" value="1"/>
</dbReference>
<dbReference type="GO" id="GO:0071111">
    <property type="term" value="F:cyclic-guanylate-specific phosphodiesterase activity"/>
    <property type="evidence" value="ECO:0007669"/>
    <property type="project" value="UniProtKB-EC"/>
</dbReference>
<dbReference type="InterPro" id="IPR029787">
    <property type="entry name" value="Nucleotide_cyclase"/>
</dbReference>
<dbReference type="EC" id="3.1.4.52" evidence="1"/>
<dbReference type="SMART" id="SM00267">
    <property type="entry name" value="GGDEF"/>
    <property type="match status" value="1"/>
</dbReference>
<feature type="domain" description="GGDEF" evidence="5">
    <location>
        <begin position="351"/>
        <end position="484"/>
    </location>
</feature>
<keyword evidence="3" id="KW-1133">Transmembrane helix</keyword>
<feature type="transmembrane region" description="Helical" evidence="3">
    <location>
        <begin position="266"/>
        <end position="286"/>
    </location>
</feature>
<keyword evidence="2" id="KW-0973">c-di-GMP</keyword>
<gene>
    <name evidence="6" type="ORF">SAMN06297229_0989</name>
</gene>
<dbReference type="SUPFAM" id="SSF55073">
    <property type="entry name" value="Nucleotide cyclase"/>
    <property type="match status" value="1"/>
</dbReference>
<evidence type="ECO:0000313" key="7">
    <source>
        <dbReference type="Proteomes" id="UP000194450"/>
    </source>
</evidence>
<reference evidence="7" key="1">
    <citation type="submission" date="2017-04" db="EMBL/GenBank/DDBJ databases">
        <authorList>
            <person name="Varghese N."/>
            <person name="Submissions S."/>
        </authorList>
    </citation>
    <scope>NUCLEOTIDE SEQUENCE [LARGE SCALE GENOMIC DNA]</scope>
</reference>
<sequence>MLHCDRGANSMVQNKLMRNLSGSRQAIIAAIVGTALTVAFFLFLKHEEDQQIRQNLATEAFNIQREVRQNLIAHVFMAEWVARDWSNSDKPLEQRWKKETDTIALYYQSVRNMVWLSPKLQVQLVAPEQGNYSKLNTTFNQSPLVSVLLDSEDNSHAMVGPAGSLAEQKTDIAMFVRVNNPERPGFFGSIISLQQLFNSIVRTNITEGYQLVITDQGNTLYEFQGEQTQRASWNTSTSLQVLGNAWKLELWPTTQRLSELRSGVPVVALLAGLVATGLLTFVFYVLGMSRFRAQELADTNLDLYAEIEERERVEKKMAYLAEHDGLTDLANRNALMRFLEKYCSQSATSDELLVVFFIDLDRFKEVNDALGHTVGDDLLKRVARRLSKIIPEEGYLARTGGDEFVLAIPHMEDREAVEGLANQLLIALDTHFFVDAYEIFISGSIGIAYANDAGFSAETLIRNADTALYRAKENGRNTFRIYTKDLHHDLTEKLEMLKRLRHAIEQEKLVVYYQPKIDFNSRRIIGMEALVRWIEDDGTLIGPDQFIPIAEDTGLIMPISDFVMRSALAQLHEWRELGFTDLTMAINVSGKQLHSPDLVDNVLDAIRRAKVPANRLELELTEQVFIENIQSHTNFMHSIREHGISLAIDDFGVGYSSLAYLKNFPVTSLKIDRSFIQDLPGDKDDATITQTIINLAKNLDINIVAEGIETEEQVDFLLERDCNIGQGFLFSRPLPAEEITRLLEQYQGLIPIQIA</sequence>
<name>A0A1Y6ESS8_9GAMM</name>
<dbReference type="PANTHER" id="PTHR44757">
    <property type="entry name" value="DIGUANYLATE CYCLASE DGCP"/>
    <property type="match status" value="1"/>
</dbReference>
<proteinExistence type="predicted"/>
<feature type="domain" description="EAL" evidence="4">
    <location>
        <begin position="493"/>
        <end position="747"/>
    </location>
</feature>
<dbReference type="PROSITE" id="PS50887">
    <property type="entry name" value="GGDEF"/>
    <property type="match status" value="1"/>
</dbReference>
<dbReference type="InterPro" id="IPR043128">
    <property type="entry name" value="Rev_trsase/Diguanyl_cyclase"/>
</dbReference>
<dbReference type="InterPro" id="IPR035919">
    <property type="entry name" value="EAL_sf"/>
</dbReference>
<keyword evidence="7" id="KW-1185">Reference proteome</keyword>
<dbReference type="Pfam" id="PF00563">
    <property type="entry name" value="EAL"/>
    <property type="match status" value="1"/>
</dbReference>
<dbReference type="EMBL" id="FXWH01000001">
    <property type="protein sequence ID" value="SMQ64261.1"/>
    <property type="molecule type" value="Genomic_DNA"/>
</dbReference>
<evidence type="ECO:0000313" key="6">
    <source>
        <dbReference type="EMBL" id="SMQ64261.1"/>
    </source>
</evidence>
<keyword evidence="3" id="KW-0472">Membrane</keyword>
<dbReference type="AlphaFoldDB" id="A0A1Y6ESS8"/>
<dbReference type="NCBIfam" id="TIGR00254">
    <property type="entry name" value="GGDEF"/>
    <property type="match status" value="1"/>
</dbReference>
<evidence type="ECO:0000259" key="5">
    <source>
        <dbReference type="PROSITE" id="PS50887"/>
    </source>
</evidence>
<dbReference type="CDD" id="cd01949">
    <property type="entry name" value="GGDEF"/>
    <property type="match status" value="1"/>
</dbReference>
<accession>A0A1Y6ESS8</accession>
<dbReference type="Gene3D" id="3.30.70.270">
    <property type="match status" value="1"/>
</dbReference>
<dbReference type="CDD" id="cd01948">
    <property type="entry name" value="EAL"/>
    <property type="match status" value="1"/>
</dbReference>
<evidence type="ECO:0000256" key="2">
    <source>
        <dbReference type="ARBA" id="ARBA00022636"/>
    </source>
</evidence>
<keyword evidence="3" id="KW-0812">Transmembrane</keyword>
<dbReference type="Gene3D" id="3.20.20.450">
    <property type="entry name" value="EAL domain"/>
    <property type="match status" value="1"/>
</dbReference>
<dbReference type="PROSITE" id="PS50883">
    <property type="entry name" value="EAL"/>
    <property type="match status" value="1"/>
</dbReference>
<dbReference type="FunFam" id="3.20.20.450:FF:000001">
    <property type="entry name" value="Cyclic di-GMP phosphodiesterase yahA"/>
    <property type="match status" value="1"/>
</dbReference>
<dbReference type="Proteomes" id="UP000194450">
    <property type="component" value="Unassembled WGS sequence"/>
</dbReference>
<dbReference type="InterPro" id="IPR000160">
    <property type="entry name" value="GGDEF_dom"/>
</dbReference>
<organism evidence="6 7">
    <name type="scientific">Pseudidiomarina planktonica</name>
    <dbReference type="NCBI Taxonomy" id="1323738"/>
    <lineage>
        <taxon>Bacteria</taxon>
        <taxon>Pseudomonadati</taxon>
        <taxon>Pseudomonadota</taxon>
        <taxon>Gammaproteobacteria</taxon>
        <taxon>Alteromonadales</taxon>
        <taxon>Idiomarinaceae</taxon>
        <taxon>Pseudidiomarina</taxon>
    </lineage>
</organism>
<dbReference type="Pfam" id="PF00990">
    <property type="entry name" value="GGDEF"/>
    <property type="match status" value="1"/>
</dbReference>
<evidence type="ECO:0000256" key="3">
    <source>
        <dbReference type="SAM" id="Phobius"/>
    </source>
</evidence>
<evidence type="ECO:0000256" key="1">
    <source>
        <dbReference type="ARBA" id="ARBA00012282"/>
    </source>
</evidence>
<dbReference type="InterPro" id="IPR001633">
    <property type="entry name" value="EAL_dom"/>
</dbReference>
<dbReference type="SMART" id="SM00052">
    <property type="entry name" value="EAL"/>
    <property type="match status" value="1"/>
</dbReference>
<evidence type="ECO:0000259" key="4">
    <source>
        <dbReference type="PROSITE" id="PS50883"/>
    </source>
</evidence>
<dbReference type="InterPro" id="IPR052155">
    <property type="entry name" value="Biofilm_reg_signaling"/>
</dbReference>